<dbReference type="InterPro" id="IPR036388">
    <property type="entry name" value="WH-like_DNA-bd_sf"/>
</dbReference>
<dbReference type="InterPro" id="IPR000792">
    <property type="entry name" value="Tscrpt_reg_LuxR_C"/>
</dbReference>
<organism evidence="5 6">
    <name type="scientific">Kitasatospora nipponensis</name>
    <dbReference type="NCBI Taxonomy" id="258049"/>
    <lineage>
        <taxon>Bacteria</taxon>
        <taxon>Bacillati</taxon>
        <taxon>Actinomycetota</taxon>
        <taxon>Actinomycetes</taxon>
        <taxon>Kitasatosporales</taxon>
        <taxon>Streptomycetaceae</taxon>
        <taxon>Kitasatospora</taxon>
    </lineage>
</organism>
<feature type="compositionally biased region" description="Low complexity" evidence="3">
    <location>
        <begin position="970"/>
        <end position="984"/>
    </location>
</feature>
<dbReference type="SMART" id="SM00421">
    <property type="entry name" value="HTH_LUXR"/>
    <property type="match status" value="1"/>
</dbReference>
<dbReference type="PANTHER" id="PTHR16305:SF35">
    <property type="entry name" value="TRANSCRIPTIONAL ACTIVATOR DOMAIN"/>
    <property type="match status" value="1"/>
</dbReference>
<evidence type="ECO:0000256" key="2">
    <source>
        <dbReference type="ARBA" id="ARBA00022840"/>
    </source>
</evidence>
<dbReference type="Pfam" id="PF00196">
    <property type="entry name" value="GerE"/>
    <property type="match status" value="1"/>
</dbReference>
<evidence type="ECO:0000259" key="4">
    <source>
        <dbReference type="PROSITE" id="PS50043"/>
    </source>
</evidence>
<dbReference type="Pfam" id="PF13191">
    <property type="entry name" value="AAA_16"/>
    <property type="match status" value="1"/>
</dbReference>
<gene>
    <name evidence="5" type="ORF">GCM10009665_38580</name>
</gene>
<dbReference type="PRINTS" id="PR00038">
    <property type="entry name" value="HTHLUXR"/>
</dbReference>
<dbReference type="Proteomes" id="UP001500037">
    <property type="component" value="Unassembled WGS sequence"/>
</dbReference>
<feature type="domain" description="HTH luxR-type" evidence="4">
    <location>
        <begin position="910"/>
        <end position="975"/>
    </location>
</feature>
<dbReference type="PROSITE" id="PS50043">
    <property type="entry name" value="HTH_LUXR_2"/>
    <property type="match status" value="1"/>
</dbReference>
<proteinExistence type="predicted"/>
<accession>A0ABN1WF92</accession>
<feature type="compositionally biased region" description="Pro residues" evidence="3">
    <location>
        <begin position="110"/>
        <end position="136"/>
    </location>
</feature>
<sequence length="984" mass="105210">MQPTEPSARPPARQCALTALAEALAEPPVLLLVGGERGIGKTHLVRHLLAHPALAGRTALTGRCLDLYDRPPLLPVLDALAAWSPPARGALPPLTGALRPLLPELAGHLPPEPGTPPGDPLHPSPGPHPSADPHPNPNRALCALLAAAGPAVLVLEDLQWADHATQDLLRHLLARPPRDLAVVLTHRDDPASTRDLLTLLATRPGDGMRRIEHRVEPLDSTELAEFAARRLGSRRPSQDFVQALHRRTAAIPEVVAEVLDQLATAGDQFCRDPAPGDASRGDPPPDAAALAALGVPGRLRDQVLAAFHTLGTEARLVLAGEAVAEAVATVRHLADVAALPGPLAARGVEEALDHALLHPDAGGAYRLRHPLARQALYEAQPPHRRQELHLRAARALLAEHPRPLPLDRIAHHYRLAGRTSHWLRYAEAAADQAAARAEHDAAADLLLAALPCAAASRLRVRLALKLGRAALHARTGHHAIDALRRVLDQEQPAAATRGEIRLSRGILMRNQGYGTVGLDEIARAVPDLETRPDLAARAMAAIALPSTTGLPLVEHGAWMARARRMSLRVQDPVLRLAIAVNHAAALMFTADPRARQAADALPESADTAAQRTEIARGNASLAYAATVIGHPQRARTHLDRAQAAMDETRTYLSGHLATARLLLDWTTGHWEDLPARAATVATDYADIPDLVAECLLLQGLHTLAVRGNLTRTRELLELAADTTRYDTGIVLPSSAAALARIETAAGNWDRAVDLTSPVLAHIRRTGAWMWATDPAPPAVEAFLRGGRRREAECLVREFTTGLQGRDTPAARAALATCRALLAEATGHPREAATGYERAVRAWRAARRPYEAARATEAEGRCLLDLAAVEAQPTYARALLADAQLGAAWDAAHARHTLREHGIVLTHRRGPRGYGNTLSPREAEVAQLAGAGRSNQQIAEALFLSPRTVEQHVAKALRKLGLHTRADLAPRRAATPTTPAGPAGP</sequence>
<protein>
    <submittedName>
        <fullName evidence="5">LuxR family transcriptional regulator</fullName>
    </submittedName>
</protein>
<feature type="region of interest" description="Disordered" evidence="3">
    <location>
        <begin position="964"/>
        <end position="984"/>
    </location>
</feature>
<dbReference type="SUPFAM" id="SSF46894">
    <property type="entry name" value="C-terminal effector domain of the bipartite response regulators"/>
    <property type="match status" value="1"/>
</dbReference>
<dbReference type="RefSeq" id="WP_344442982.1">
    <property type="nucleotide sequence ID" value="NZ_BAAALF010000066.1"/>
</dbReference>
<name>A0ABN1WF92_9ACTN</name>
<dbReference type="InterPro" id="IPR027417">
    <property type="entry name" value="P-loop_NTPase"/>
</dbReference>
<evidence type="ECO:0000313" key="6">
    <source>
        <dbReference type="Proteomes" id="UP001500037"/>
    </source>
</evidence>
<dbReference type="EMBL" id="BAAALF010000066">
    <property type="protein sequence ID" value="GAA1244062.1"/>
    <property type="molecule type" value="Genomic_DNA"/>
</dbReference>
<evidence type="ECO:0000313" key="5">
    <source>
        <dbReference type="EMBL" id="GAA1244062.1"/>
    </source>
</evidence>
<comment type="caution">
    <text evidence="5">The sequence shown here is derived from an EMBL/GenBank/DDBJ whole genome shotgun (WGS) entry which is preliminary data.</text>
</comment>
<dbReference type="SUPFAM" id="SSF52540">
    <property type="entry name" value="P-loop containing nucleoside triphosphate hydrolases"/>
    <property type="match status" value="1"/>
</dbReference>
<reference evidence="5 6" key="1">
    <citation type="journal article" date="2019" name="Int. J. Syst. Evol. Microbiol.">
        <title>The Global Catalogue of Microorganisms (GCM) 10K type strain sequencing project: providing services to taxonomists for standard genome sequencing and annotation.</title>
        <authorList>
            <consortium name="The Broad Institute Genomics Platform"/>
            <consortium name="The Broad Institute Genome Sequencing Center for Infectious Disease"/>
            <person name="Wu L."/>
            <person name="Ma J."/>
        </authorList>
    </citation>
    <scope>NUCLEOTIDE SEQUENCE [LARGE SCALE GENOMIC DNA]</scope>
    <source>
        <strain evidence="5 6">JCM 13004</strain>
    </source>
</reference>
<keyword evidence="2" id="KW-0067">ATP-binding</keyword>
<keyword evidence="6" id="KW-1185">Reference proteome</keyword>
<evidence type="ECO:0000256" key="1">
    <source>
        <dbReference type="ARBA" id="ARBA00022741"/>
    </source>
</evidence>
<dbReference type="InterPro" id="IPR041664">
    <property type="entry name" value="AAA_16"/>
</dbReference>
<evidence type="ECO:0000256" key="3">
    <source>
        <dbReference type="SAM" id="MobiDB-lite"/>
    </source>
</evidence>
<dbReference type="Gene3D" id="1.10.10.10">
    <property type="entry name" value="Winged helix-like DNA-binding domain superfamily/Winged helix DNA-binding domain"/>
    <property type="match status" value="1"/>
</dbReference>
<dbReference type="CDD" id="cd06170">
    <property type="entry name" value="LuxR_C_like"/>
    <property type="match status" value="1"/>
</dbReference>
<dbReference type="InterPro" id="IPR016032">
    <property type="entry name" value="Sig_transdc_resp-reg_C-effctor"/>
</dbReference>
<feature type="region of interest" description="Disordered" evidence="3">
    <location>
        <begin position="104"/>
        <end position="137"/>
    </location>
</feature>
<keyword evidence="1" id="KW-0547">Nucleotide-binding</keyword>
<dbReference type="PANTHER" id="PTHR16305">
    <property type="entry name" value="TESTICULAR SOLUBLE ADENYLYL CYCLASE"/>
    <property type="match status" value="1"/>
</dbReference>